<dbReference type="GO" id="GO:0036199">
    <property type="term" value="F:cholest-4-en-3-one 26-monooxygenase activity"/>
    <property type="evidence" value="ECO:0007669"/>
    <property type="project" value="TreeGrafter"/>
</dbReference>
<keyword evidence="2" id="KW-0408">Iron</keyword>
<comment type="similarity">
    <text evidence="1 2">Belongs to the cytochrome P450 family.</text>
</comment>
<dbReference type="AlphaFoldDB" id="A0A345SRQ5"/>
<protein>
    <submittedName>
        <fullName evidence="3">Cytochrome P450</fullName>
    </submittedName>
</protein>
<dbReference type="InterPro" id="IPR036396">
    <property type="entry name" value="Cyt_P450_sf"/>
</dbReference>
<evidence type="ECO:0000256" key="1">
    <source>
        <dbReference type="ARBA" id="ARBA00010617"/>
    </source>
</evidence>
<dbReference type="OrthoDB" id="502624at2"/>
<dbReference type="GO" id="GO:0008395">
    <property type="term" value="F:steroid hydroxylase activity"/>
    <property type="evidence" value="ECO:0007669"/>
    <property type="project" value="TreeGrafter"/>
</dbReference>
<dbReference type="SUPFAM" id="SSF48264">
    <property type="entry name" value="Cytochrome P450"/>
    <property type="match status" value="1"/>
</dbReference>
<dbReference type="PROSITE" id="PS00086">
    <property type="entry name" value="CYTOCHROME_P450"/>
    <property type="match status" value="1"/>
</dbReference>
<organism evidence="3 4">
    <name type="scientific">Peterkaempfera bronchialis</name>
    <dbReference type="NCBI Taxonomy" id="2126346"/>
    <lineage>
        <taxon>Bacteria</taxon>
        <taxon>Bacillati</taxon>
        <taxon>Actinomycetota</taxon>
        <taxon>Actinomycetes</taxon>
        <taxon>Kitasatosporales</taxon>
        <taxon>Streptomycetaceae</taxon>
        <taxon>Peterkaempfera</taxon>
    </lineage>
</organism>
<gene>
    <name evidence="3" type="ORF">C7M71_001875</name>
</gene>
<dbReference type="EMBL" id="CP031264">
    <property type="protein sequence ID" value="AXI76410.1"/>
    <property type="molecule type" value="Genomic_DNA"/>
</dbReference>
<dbReference type="GO" id="GO:0005506">
    <property type="term" value="F:iron ion binding"/>
    <property type="evidence" value="ECO:0007669"/>
    <property type="project" value="InterPro"/>
</dbReference>
<dbReference type="InterPro" id="IPR017972">
    <property type="entry name" value="Cyt_P450_CS"/>
</dbReference>
<dbReference type="GO" id="GO:0020037">
    <property type="term" value="F:heme binding"/>
    <property type="evidence" value="ECO:0007669"/>
    <property type="project" value="InterPro"/>
</dbReference>
<dbReference type="PANTHER" id="PTHR46696:SF4">
    <property type="entry name" value="BIOTIN BIOSYNTHESIS CYTOCHROME P450"/>
    <property type="match status" value="1"/>
</dbReference>
<keyword evidence="2" id="KW-0560">Oxidoreductase</keyword>
<accession>A0A345SRQ5</accession>
<sequence length="432" mass="45699">MTVAQLPGAAPGPGVDTPSGYGPLDLFGEPFVHDPHPVLAALRQQAPVHRDAGTGLWLVSRHAEVRQVLLDPVAFRPDNAQLAVSALPVAALRVLARAGFTLPPALADNGGPSHAGLRRLVTRFFNAARVAAAVPVAEEVAGGLLAGVRQRLDRTGRADLVPDFARLLPCLVMMRLLGVDGVDPLTLVRWSDDSLELFWGRSSAERQVELAESVADFHRWLVARVAEAPAASDTLIGALAVHRLPDGTPLDAATAVAVCFFVLIAGQSTTGQLIATVLRRALEEPGAWARAGGEAGFAEAWVEEVLRREPPVTSWRRVAAAETELGGVRLPAGAQLLLLLMGAGSDPEVFAEPERLCPYRENIRHHLAFGAGRHRCPGASLARTEAAVALRAAARALPGVRADLAGGPPPMLGLLSFRAPLRVPVRVPVRRG</sequence>
<proteinExistence type="inferred from homology"/>
<dbReference type="GO" id="GO:0006707">
    <property type="term" value="P:cholesterol catabolic process"/>
    <property type="evidence" value="ECO:0007669"/>
    <property type="project" value="TreeGrafter"/>
</dbReference>
<dbReference type="InterPro" id="IPR001128">
    <property type="entry name" value="Cyt_P450"/>
</dbReference>
<name>A0A345SRQ5_9ACTN</name>
<evidence type="ECO:0000313" key="3">
    <source>
        <dbReference type="EMBL" id="AXI76410.1"/>
    </source>
</evidence>
<dbReference type="KEGG" id="stri:C7M71_001875"/>
<evidence type="ECO:0000256" key="2">
    <source>
        <dbReference type="RuleBase" id="RU000461"/>
    </source>
</evidence>
<dbReference type="Proteomes" id="UP000249340">
    <property type="component" value="Chromosome"/>
</dbReference>
<keyword evidence="2" id="KW-0479">Metal-binding</keyword>
<keyword evidence="4" id="KW-1185">Reference proteome</keyword>
<dbReference type="PANTHER" id="PTHR46696">
    <property type="entry name" value="P450, PUTATIVE (EUROFUNG)-RELATED"/>
    <property type="match status" value="1"/>
</dbReference>
<dbReference type="Pfam" id="PF00067">
    <property type="entry name" value="p450"/>
    <property type="match status" value="1"/>
</dbReference>
<evidence type="ECO:0000313" key="4">
    <source>
        <dbReference type="Proteomes" id="UP000249340"/>
    </source>
</evidence>
<reference evidence="4" key="1">
    <citation type="submission" date="2018-07" db="EMBL/GenBank/DDBJ databases">
        <title>Streptacidiphilus bronchialis DSM 106435 chromosome.</title>
        <authorList>
            <person name="Batra D."/>
            <person name="Gulvik C.A."/>
        </authorList>
    </citation>
    <scope>NUCLEOTIDE SEQUENCE [LARGE SCALE GENOMIC DNA]</scope>
    <source>
        <strain evidence="4">DSM 106435</strain>
    </source>
</reference>
<keyword evidence="2" id="KW-0349">Heme</keyword>
<dbReference type="RefSeq" id="WP_114914130.1">
    <property type="nucleotide sequence ID" value="NZ_CP031264.1"/>
</dbReference>
<keyword evidence="2" id="KW-0503">Monooxygenase</keyword>
<dbReference type="Gene3D" id="1.10.630.10">
    <property type="entry name" value="Cytochrome P450"/>
    <property type="match status" value="1"/>
</dbReference>